<evidence type="ECO:0000313" key="2">
    <source>
        <dbReference type="EMBL" id="GAI29422.1"/>
    </source>
</evidence>
<dbReference type="SUPFAM" id="SSF48208">
    <property type="entry name" value="Six-hairpin glycosidases"/>
    <property type="match status" value="1"/>
</dbReference>
<dbReference type="EMBL" id="BARV01017972">
    <property type="protein sequence ID" value="GAI29422.1"/>
    <property type="molecule type" value="Genomic_DNA"/>
</dbReference>
<dbReference type="GO" id="GO:0008422">
    <property type="term" value="F:beta-glucosidase activity"/>
    <property type="evidence" value="ECO:0007669"/>
    <property type="project" value="TreeGrafter"/>
</dbReference>
<gene>
    <name evidence="2" type="ORF">S06H3_30508</name>
</gene>
<accession>X1MCN8</accession>
<dbReference type="InterPro" id="IPR024462">
    <property type="entry name" value="GH116_N"/>
</dbReference>
<feature type="non-terminal residue" evidence="2">
    <location>
        <position position="1"/>
    </location>
</feature>
<dbReference type="InterPro" id="IPR008928">
    <property type="entry name" value="6-hairpin_glycosidase_sf"/>
</dbReference>
<sequence>YGDLTLAIDQSDATFTTQWRNLKNFWSQFSREGVLPKSDSEEMSPISQTWTGSLASKKILNPEESAVITFILAWNFPNRVVDWNINKAMIPDTQTEFWIGNYYNKWFSNTLKVIAYAREHWIYLLEKTEQFHEAFFSSNLPSEVLTNISATFSTIRTPTCFWMRDKTFHGFEGCNGASTGKLSGGSCPLDCTHVWNYAFSLAHLFPMLERKMRETEFKMQNKDGYLPHRSVIPLYLPQFGMIPDPGDVPPAIDGMFGMILKIYRDFLITNDLKFLKESWPY</sequence>
<evidence type="ECO:0000259" key="1">
    <source>
        <dbReference type="Pfam" id="PF12215"/>
    </source>
</evidence>
<feature type="non-terminal residue" evidence="2">
    <location>
        <position position="281"/>
    </location>
</feature>
<protein>
    <recommendedName>
        <fullName evidence="1">Glycosyl-hydrolase family 116 N-terminal domain-containing protein</fullName>
    </recommendedName>
</protein>
<dbReference type="PANTHER" id="PTHR12654">
    <property type="entry name" value="BILE ACID BETA-GLUCOSIDASE-RELATED"/>
    <property type="match status" value="1"/>
</dbReference>
<feature type="domain" description="Glycosyl-hydrolase family 116 N-terminal" evidence="1">
    <location>
        <begin position="4"/>
        <end position="121"/>
    </location>
</feature>
<organism evidence="2">
    <name type="scientific">marine sediment metagenome</name>
    <dbReference type="NCBI Taxonomy" id="412755"/>
    <lineage>
        <taxon>unclassified sequences</taxon>
        <taxon>metagenomes</taxon>
        <taxon>ecological metagenomes</taxon>
    </lineage>
</organism>
<comment type="caution">
    <text evidence="2">The sequence shown here is derived from an EMBL/GenBank/DDBJ whole genome shotgun (WGS) entry which is preliminary data.</text>
</comment>
<dbReference type="PANTHER" id="PTHR12654:SF4">
    <property type="entry name" value="PB1 DOMAIN-CONTAINING PROTEIN"/>
    <property type="match status" value="1"/>
</dbReference>
<dbReference type="InterPro" id="IPR052566">
    <property type="entry name" value="Non-lysos_glucosylceramidase"/>
</dbReference>
<proteinExistence type="predicted"/>
<name>X1MCN8_9ZZZZ</name>
<reference evidence="2" key="1">
    <citation type="journal article" date="2014" name="Front. Microbiol.">
        <title>High frequency of phylogenetically diverse reductive dehalogenase-homologous genes in deep subseafloor sedimentary metagenomes.</title>
        <authorList>
            <person name="Kawai M."/>
            <person name="Futagami T."/>
            <person name="Toyoda A."/>
            <person name="Takaki Y."/>
            <person name="Nishi S."/>
            <person name="Hori S."/>
            <person name="Arai W."/>
            <person name="Tsubouchi T."/>
            <person name="Morono Y."/>
            <person name="Uchiyama I."/>
            <person name="Ito T."/>
            <person name="Fujiyama A."/>
            <person name="Inagaki F."/>
            <person name="Takami H."/>
        </authorList>
    </citation>
    <scope>NUCLEOTIDE SEQUENCE</scope>
    <source>
        <strain evidence="2">Expedition CK06-06</strain>
    </source>
</reference>
<dbReference type="AlphaFoldDB" id="X1MCN8"/>
<dbReference type="Pfam" id="PF12215">
    <property type="entry name" value="Glyco_hydr_116N"/>
    <property type="match status" value="1"/>
</dbReference>
<dbReference type="GO" id="GO:0005975">
    <property type="term" value="P:carbohydrate metabolic process"/>
    <property type="evidence" value="ECO:0007669"/>
    <property type="project" value="InterPro"/>
</dbReference>